<protein>
    <submittedName>
        <fullName evidence="1">Uncharacterized protein</fullName>
    </submittedName>
</protein>
<keyword evidence="2" id="KW-1185">Reference proteome</keyword>
<dbReference type="EMBL" id="LOHG01000008">
    <property type="protein sequence ID" value="MCI8210823.1"/>
    <property type="molecule type" value="Genomic_DNA"/>
</dbReference>
<evidence type="ECO:0000313" key="1">
    <source>
        <dbReference type="EMBL" id="MCI8210823.1"/>
    </source>
</evidence>
<dbReference type="Proteomes" id="UP001320513">
    <property type="component" value="Unassembled WGS sequence"/>
</dbReference>
<proteinExistence type="predicted"/>
<name>A0ABS9ZJS3_9PSED</name>
<accession>A0ABS9ZJS3</accession>
<reference evidence="1 2" key="1">
    <citation type="submission" date="2015-12" db="EMBL/GenBank/DDBJ databases">
        <title>Phylogenomics in the description of a new species in the Pseudomonas syringae group.</title>
        <authorList>
            <person name="Busquets A."/>
            <person name="Gomila M."/>
            <person name="Beiki F."/>
            <person name="Rahimian H."/>
            <person name="Mulet M."/>
            <person name="Sanchez D."/>
            <person name="Garcia-Valdes E."/>
            <person name="Lalucat J."/>
        </authorList>
    </citation>
    <scope>NUCLEOTIDE SEQUENCE [LARGE SCALE GENOMIC DNA]</scope>
    <source>
        <strain evidence="1 2">S25</strain>
    </source>
</reference>
<evidence type="ECO:0000313" key="2">
    <source>
        <dbReference type="Proteomes" id="UP001320513"/>
    </source>
</evidence>
<comment type="caution">
    <text evidence="1">The sequence shown here is derived from an EMBL/GenBank/DDBJ whole genome shotgun (WGS) entry which is preliminary data.</text>
</comment>
<gene>
    <name evidence="1" type="ORF">AUC61_14905</name>
</gene>
<sequence>MRMDEQYFEDFRCVVCDCRPFDPSDGTLSGLYSIEDLVDEPCAGCGHAMTLEDLEAMTHAAELHMIRSLFAPG</sequence>
<organism evidence="1 2">
    <name type="scientific">Pseudomonas maioricensis</name>
    <dbReference type="NCBI Taxonomy" id="1766623"/>
    <lineage>
        <taxon>Bacteria</taxon>
        <taxon>Pseudomonadati</taxon>
        <taxon>Pseudomonadota</taxon>
        <taxon>Gammaproteobacteria</taxon>
        <taxon>Pseudomonadales</taxon>
        <taxon>Pseudomonadaceae</taxon>
        <taxon>Pseudomonas</taxon>
    </lineage>
</organism>